<organism evidence="1 2">
    <name type="scientific">Kingella oralis ATCC 51147</name>
    <dbReference type="NCBI Taxonomy" id="629741"/>
    <lineage>
        <taxon>Bacteria</taxon>
        <taxon>Pseudomonadati</taxon>
        <taxon>Pseudomonadota</taxon>
        <taxon>Betaproteobacteria</taxon>
        <taxon>Neisseriales</taxon>
        <taxon>Neisseriaceae</taxon>
        <taxon>Kingella</taxon>
    </lineage>
</organism>
<proteinExistence type="predicted"/>
<gene>
    <name evidence="1" type="ORF">GCWU000324_01193</name>
</gene>
<sequence length="75" mass="8127">MHFQAALVLCLPQCKGMPVMPFSGCPISISRMCDSTAHHLIKHRQTVHGKAARPTRTLAILFSGCPNPTSQKKAA</sequence>
<dbReference type="AlphaFoldDB" id="C4GGC5"/>
<dbReference type="EMBL" id="ACJW02000002">
    <property type="protein sequence ID" value="EEP69280.1"/>
    <property type="molecule type" value="Genomic_DNA"/>
</dbReference>
<evidence type="ECO:0000313" key="1">
    <source>
        <dbReference type="EMBL" id="EEP69280.1"/>
    </source>
</evidence>
<dbReference type="STRING" id="629741.GCWU000324_01193"/>
<dbReference type="HOGENOM" id="CLU_2666232_0_0_4"/>
<evidence type="ECO:0000313" key="2">
    <source>
        <dbReference type="Proteomes" id="UP000003009"/>
    </source>
</evidence>
<reference evidence="1" key="1">
    <citation type="submission" date="2009-04" db="EMBL/GenBank/DDBJ databases">
        <authorList>
            <person name="Weinstock G."/>
            <person name="Sodergren E."/>
            <person name="Clifton S."/>
            <person name="Fulton L."/>
            <person name="Fulton B."/>
            <person name="Courtney L."/>
            <person name="Fronick C."/>
            <person name="Harrison M."/>
            <person name="Strong C."/>
            <person name="Farmer C."/>
            <person name="Delahaunty K."/>
            <person name="Markovic C."/>
            <person name="Hall O."/>
            <person name="Minx P."/>
            <person name="Tomlinson C."/>
            <person name="Mitreva M."/>
            <person name="Nelson J."/>
            <person name="Hou S."/>
            <person name="Wollam A."/>
            <person name="Pepin K.H."/>
            <person name="Johnson M."/>
            <person name="Bhonagiri V."/>
            <person name="Nash W.E."/>
            <person name="Warren W."/>
            <person name="Chinwalla A."/>
            <person name="Mardis E.R."/>
            <person name="Wilson R.K."/>
        </authorList>
    </citation>
    <scope>NUCLEOTIDE SEQUENCE [LARGE SCALE GENOMIC DNA]</scope>
    <source>
        <strain evidence="1">ATCC 51147</strain>
    </source>
</reference>
<protein>
    <submittedName>
        <fullName evidence="1">Uncharacterized protein</fullName>
    </submittedName>
</protein>
<comment type="caution">
    <text evidence="1">The sequence shown here is derived from an EMBL/GenBank/DDBJ whole genome shotgun (WGS) entry which is preliminary data.</text>
</comment>
<accession>C4GGC5</accession>
<name>C4GGC5_9NEIS</name>
<keyword evidence="2" id="KW-1185">Reference proteome</keyword>
<dbReference type="Proteomes" id="UP000003009">
    <property type="component" value="Unassembled WGS sequence"/>
</dbReference>